<evidence type="ECO:0000256" key="6">
    <source>
        <dbReference type="ARBA" id="ARBA00023004"/>
    </source>
</evidence>
<accession>A0A9Q9AGA6</accession>
<organism evidence="11 12">
    <name type="scientific">Septoria linicola</name>
    <dbReference type="NCBI Taxonomy" id="215465"/>
    <lineage>
        <taxon>Eukaryota</taxon>
        <taxon>Fungi</taxon>
        <taxon>Dikarya</taxon>
        <taxon>Ascomycota</taxon>
        <taxon>Pezizomycotina</taxon>
        <taxon>Dothideomycetes</taxon>
        <taxon>Dothideomycetidae</taxon>
        <taxon>Mycosphaerellales</taxon>
        <taxon>Mycosphaerellaceae</taxon>
        <taxon>Septoria</taxon>
    </lineage>
</organism>
<dbReference type="InterPro" id="IPR047146">
    <property type="entry name" value="Cyt_P450_E_CYP52_fungi"/>
</dbReference>
<keyword evidence="10" id="KW-0472">Membrane</keyword>
<dbReference type="InterPro" id="IPR002401">
    <property type="entry name" value="Cyt_P450_E_grp-I"/>
</dbReference>
<dbReference type="InterPro" id="IPR017972">
    <property type="entry name" value="Cyt_P450_CS"/>
</dbReference>
<dbReference type="PROSITE" id="PS00086">
    <property type="entry name" value="CYTOCHROME_P450"/>
    <property type="match status" value="1"/>
</dbReference>
<dbReference type="PANTHER" id="PTHR24287:SF1">
    <property type="entry name" value="P450, PUTATIVE (EUROFUNG)-RELATED"/>
    <property type="match status" value="1"/>
</dbReference>
<evidence type="ECO:0000256" key="5">
    <source>
        <dbReference type="ARBA" id="ARBA00023002"/>
    </source>
</evidence>
<dbReference type="GO" id="GO:0020037">
    <property type="term" value="F:heme binding"/>
    <property type="evidence" value="ECO:0007669"/>
    <property type="project" value="InterPro"/>
</dbReference>
<dbReference type="PANTHER" id="PTHR24287">
    <property type="entry name" value="P450, PUTATIVE (EUROFUNG)-RELATED"/>
    <property type="match status" value="1"/>
</dbReference>
<evidence type="ECO:0000256" key="9">
    <source>
        <dbReference type="RuleBase" id="RU000461"/>
    </source>
</evidence>
<dbReference type="OrthoDB" id="1470350at2759"/>
<dbReference type="InterPro" id="IPR036396">
    <property type="entry name" value="Cyt_P450_sf"/>
</dbReference>
<feature type="transmembrane region" description="Helical" evidence="10">
    <location>
        <begin position="26"/>
        <end position="46"/>
    </location>
</feature>
<evidence type="ECO:0000256" key="10">
    <source>
        <dbReference type="SAM" id="Phobius"/>
    </source>
</evidence>
<dbReference type="EMBL" id="CP099418">
    <property type="protein sequence ID" value="USW47034.1"/>
    <property type="molecule type" value="Genomic_DNA"/>
</dbReference>
<evidence type="ECO:0000256" key="1">
    <source>
        <dbReference type="ARBA" id="ARBA00001971"/>
    </source>
</evidence>
<keyword evidence="5 9" id="KW-0560">Oxidoreductase</keyword>
<evidence type="ECO:0000313" key="12">
    <source>
        <dbReference type="Proteomes" id="UP001056384"/>
    </source>
</evidence>
<dbReference type="Proteomes" id="UP001056384">
    <property type="component" value="Chromosome 1"/>
</dbReference>
<dbReference type="Pfam" id="PF00067">
    <property type="entry name" value="p450"/>
    <property type="match status" value="1"/>
</dbReference>
<keyword evidence="3 8" id="KW-0349">Heme</keyword>
<keyword evidence="12" id="KW-1185">Reference proteome</keyword>
<evidence type="ECO:0000256" key="3">
    <source>
        <dbReference type="ARBA" id="ARBA00022617"/>
    </source>
</evidence>
<evidence type="ECO:0000256" key="7">
    <source>
        <dbReference type="ARBA" id="ARBA00023033"/>
    </source>
</evidence>
<gene>
    <name evidence="11" type="ORF">Slin15195_G003530</name>
</gene>
<sequence>MAIDHPAAFPRLLRFYEMGNFCAIPFTAYHLLLLFPLLAITSYLAYRRWKKHRLCQQLQCQLSGPSYNHIDPLFGLDFIYDHGRNIRAHRFAEGLRDGFGKYGTTYSSRMGFQDIIHTIDPVNLETIMKSQARDYDIIPHRSRIVELVFGKGVFSTNQDERRVSRDLVHRGLAGLRLLGRDQGIDDAYEDGVQAMIERIRRMQAEGREGVTIDFGAAARRYTSFVARSVIFGREEEKEHDSDCEAEQFCADFAILSKIAQSMTLLANTILSRYSFVYAWLWKDFRRVKWSVFHYVDRRTEGILQTRDGRSRNEGADERKGGTARSVLEEILLSSTRGREQDLSRIRGEALNLFLAGNDTVHIALTELFWLLTRSPETWQKLREEVGSALNGRQPAFQELRELTYLRWVINEAFRLRPTLAAHARIAHRNTVLPRGGGPSGLHPLLVAKGTYVAYSNYALHRDPNVFGADVDVFRPERWASIKPSKFEFLPFGVGQRRCPGEKMGWSMVTYAVVRLAQEVERLQPPREGEDLLWEEAGSFAFFNRHGVHLRVGWCWSCWNMIVNNL</sequence>
<dbReference type="GO" id="GO:0004497">
    <property type="term" value="F:monooxygenase activity"/>
    <property type="evidence" value="ECO:0007669"/>
    <property type="project" value="UniProtKB-KW"/>
</dbReference>
<comment type="cofactor">
    <cofactor evidence="1 8">
        <name>heme</name>
        <dbReference type="ChEBI" id="CHEBI:30413"/>
    </cofactor>
</comment>
<dbReference type="SUPFAM" id="SSF48264">
    <property type="entry name" value="Cytochrome P450"/>
    <property type="match status" value="1"/>
</dbReference>
<dbReference type="InterPro" id="IPR001128">
    <property type="entry name" value="Cyt_P450"/>
</dbReference>
<proteinExistence type="inferred from homology"/>
<name>A0A9Q9AGA6_9PEZI</name>
<dbReference type="PRINTS" id="PR00463">
    <property type="entry name" value="EP450I"/>
</dbReference>
<keyword evidence="4 8" id="KW-0479">Metal-binding</keyword>
<keyword evidence="10" id="KW-0812">Transmembrane</keyword>
<keyword evidence="10" id="KW-1133">Transmembrane helix</keyword>
<feature type="binding site" description="axial binding residue" evidence="8">
    <location>
        <position position="498"/>
    </location>
    <ligand>
        <name>heme</name>
        <dbReference type="ChEBI" id="CHEBI:30413"/>
    </ligand>
    <ligandPart>
        <name>Fe</name>
        <dbReference type="ChEBI" id="CHEBI:18248"/>
    </ligandPart>
</feature>
<dbReference type="GO" id="GO:0016705">
    <property type="term" value="F:oxidoreductase activity, acting on paired donors, with incorporation or reduction of molecular oxygen"/>
    <property type="evidence" value="ECO:0007669"/>
    <property type="project" value="InterPro"/>
</dbReference>
<dbReference type="Gene3D" id="1.10.630.10">
    <property type="entry name" value="Cytochrome P450"/>
    <property type="match status" value="1"/>
</dbReference>
<evidence type="ECO:0000313" key="11">
    <source>
        <dbReference type="EMBL" id="USW47034.1"/>
    </source>
</evidence>
<dbReference type="AlphaFoldDB" id="A0A9Q9AGA6"/>
<keyword evidence="7 9" id="KW-0503">Monooxygenase</keyword>
<protein>
    <submittedName>
        <fullName evidence="11">Cytochrome P450</fullName>
    </submittedName>
</protein>
<evidence type="ECO:0000256" key="4">
    <source>
        <dbReference type="ARBA" id="ARBA00022723"/>
    </source>
</evidence>
<keyword evidence="6 8" id="KW-0408">Iron</keyword>
<reference evidence="11" key="1">
    <citation type="submission" date="2022-06" db="EMBL/GenBank/DDBJ databases">
        <title>Complete genome sequences of two strains of the flax pathogen Septoria linicola.</title>
        <authorList>
            <person name="Lapalu N."/>
            <person name="Simon A."/>
            <person name="Demenou B."/>
            <person name="Paumier D."/>
            <person name="Guillot M.-P."/>
            <person name="Gout L."/>
            <person name="Valade R."/>
        </authorList>
    </citation>
    <scope>NUCLEOTIDE SEQUENCE</scope>
    <source>
        <strain evidence="11">SE15195</strain>
    </source>
</reference>
<comment type="similarity">
    <text evidence="2 9">Belongs to the cytochrome P450 family.</text>
</comment>
<evidence type="ECO:0000256" key="8">
    <source>
        <dbReference type="PIRSR" id="PIRSR602401-1"/>
    </source>
</evidence>
<dbReference type="GO" id="GO:0005506">
    <property type="term" value="F:iron ion binding"/>
    <property type="evidence" value="ECO:0007669"/>
    <property type="project" value="InterPro"/>
</dbReference>
<evidence type="ECO:0000256" key="2">
    <source>
        <dbReference type="ARBA" id="ARBA00010617"/>
    </source>
</evidence>